<proteinExistence type="predicted"/>
<dbReference type="RefSeq" id="XP_001801800.1">
    <property type="nucleotide sequence ID" value="XM_001801748.1"/>
</dbReference>
<dbReference type="EMBL" id="CH445343">
    <property type="protein sequence ID" value="EAT81268.1"/>
    <property type="molecule type" value="Genomic_DNA"/>
</dbReference>
<evidence type="ECO:0000313" key="1">
    <source>
        <dbReference type="EMBL" id="EAT81268.1"/>
    </source>
</evidence>
<sequence length="82" mass="8890">MRVKGEEVMTAMIEFDLLVLAQAPAEVCDRSFPVFRQRKTVPSLLDVADASPYGGTIVLADIVFACNIASASRGSLIHNHQT</sequence>
<accession>Q0U9K4</accession>
<reference evidence="2" key="1">
    <citation type="journal article" date="2007" name="Plant Cell">
        <title>Dothideomycete-plant interactions illuminated by genome sequencing and EST analysis of the wheat pathogen Stagonospora nodorum.</title>
        <authorList>
            <person name="Hane J.K."/>
            <person name="Lowe R.G."/>
            <person name="Solomon P.S."/>
            <person name="Tan K.C."/>
            <person name="Schoch C.L."/>
            <person name="Spatafora J.W."/>
            <person name="Crous P.W."/>
            <person name="Kodira C."/>
            <person name="Birren B.W."/>
            <person name="Galagan J.E."/>
            <person name="Torriani S.F."/>
            <person name="McDonald B.A."/>
            <person name="Oliver R.P."/>
        </authorList>
    </citation>
    <scope>NUCLEOTIDE SEQUENCE [LARGE SCALE GENOMIC DNA]</scope>
    <source>
        <strain evidence="2">SN15 / ATCC MYA-4574 / FGSC 10173</strain>
    </source>
</reference>
<dbReference type="GeneID" id="5978708"/>
<organism evidence="1 2">
    <name type="scientific">Phaeosphaeria nodorum (strain SN15 / ATCC MYA-4574 / FGSC 10173)</name>
    <name type="common">Glume blotch fungus</name>
    <name type="synonym">Parastagonospora nodorum</name>
    <dbReference type="NCBI Taxonomy" id="321614"/>
    <lineage>
        <taxon>Eukaryota</taxon>
        <taxon>Fungi</taxon>
        <taxon>Dikarya</taxon>
        <taxon>Ascomycota</taxon>
        <taxon>Pezizomycotina</taxon>
        <taxon>Dothideomycetes</taxon>
        <taxon>Pleosporomycetidae</taxon>
        <taxon>Pleosporales</taxon>
        <taxon>Pleosporineae</taxon>
        <taxon>Phaeosphaeriaceae</taxon>
        <taxon>Parastagonospora</taxon>
    </lineage>
</organism>
<dbReference type="KEGG" id="pno:SNOG_11560"/>
<evidence type="ECO:0000313" key="2">
    <source>
        <dbReference type="Proteomes" id="UP000001055"/>
    </source>
</evidence>
<gene>
    <name evidence="1" type="ORF">SNOG_11560</name>
</gene>
<dbReference type="AlphaFoldDB" id="Q0U9K4"/>
<dbReference type="InParanoid" id="Q0U9K4"/>
<protein>
    <submittedName>
        <fullName evidence="1">Uncharacterized protein</fullName>
    </submittedName>
</protein>
<dbReference type="Proteomes" id="UP000001055">
    <property type="component" value="Unassembled WGS sequence"/>
</dbReference>
<name>Q0U9K4_PHANO</name>